<keyword evidence="1" id="KW-0677">Repeat</keyword>
<feature type="compositionally biased region" description="Polar residues" evidence="4">
    <location>
        <begin position="418"/>
        <end position="433"/>
    </location>
</feature>
<dbReference type="SMART" id="SM00025">
    <property type="entry name" value="Pumilio"/>
    <property type="match status" value="8"/>
</dbReference>
<keyword evidence="7" id="KW-1185">Reference proteome</keyword>
<feature type="region of interest" description="Disordered" evidence="4">
    <location>
        <begin position="161"/>
        <end position="186"/>
    </location>
</feature>
<feature type="domain" description="PUM-HD" evidence="5">
    <location>
        <begin position="502"/>
        <end position="844"/>
    </location>
</feature>
<feature type="compositionally biased region" description="Low complexity" evidence="4">
    <location>
        <begin position="56"/>
        <end position="68"/>
    </location>
</feature>
<reference evidence="6" key="1">
    <citation type="journal article" date="2020" name="Stud. Mycol.">
        <title>101 Dothideomycetes genomes: a test case for predicting lifestyles and emergence of pathogens.</title>
        <authorList>
            <person name="Haridas S."/>
            <person name="Albert R."/>
            <person name="Binder M."/>
            <person name="Bloem J."/>
            <person name="Labutti K."/>
            <person name="Salamov A."/>
            <person name="Andreopoulos B."/>
            <person name="Baker S."/>
            <person name="Barry K."/>
            <person name="Bills G."/>
            <person name="Bluhm B."/>
            <person name="Cannon C."/>
            <person name="Castanera R."/>
            <person name="Culley D."/>
            <person name="Daum C."/>
            <person name="Ezra D."/>
            <person name="Gonzalez J."/>
            <person name="Henrissat B."/>
            <person name="Kuo A."/>
            <person name="Liang C."/>
            <person name="Lipzen A."/>
            <person name="Lutzoni F."/>
            <person name="Magnuson J."/>
            <person name="Mondo S."/>
            <person name="Nolan M."/>
            <person name="Ohm R."/>
            <person name="Pangilinan J."/>
            <person name="Park H.-J."/>
            <person name="Ramirez L."/>
            <person name="Alfaro M."/>
            <person name="Sun H."/>
            <person name="Tritt A."/>
            <person name="Yoshinaga Y."/>
            <person name="Zwiers L.-H."/>
            <person name="Turgeon B."/>
            <person name="Goodwin S."/>
            <person name="Spatafora J."/>
            <person name="Crous P."/>
            <person name="Grigoriev I."/>
        </authorList>
    </citation>
    <scope>NUCLEOTIDE SEQUENCE</scope>
    <source>
        <strain evidence="6">Tuck. ex Michener</strain>
    </source>
</reference>
<dbReference type="InterPro" id="IPR001313">
    <property type="entry name" value="Pumilio_RNA-bd_rpt"/>
</dbReference>
<dbReference type="OrthoDB" id="668540at2759"/>
<feature type="repeat" description="Pumilio" evidence="3">
    <location>
        <begin position="745"/>
        <end position="780"/>
    </location>
</feature>
<feature type="repeat" description="Pumilio" evidence="3">
    <location>
        <begin position="564"/>
        <end position="599"/>
    </location>
</feature>
<dbReference type="SUPFAM" id="SSF48371">
    <property type="entry name" value="ARM repeat"/>
    <property type="match status" value="1"/>
</dbReference>
<feature type="region of interest" description="Disordered" evidence="4">
    <location>
        <begin position="308"/>
        <end position="398"/>
    </location>
</feature>
<dbReference type="Gene3D" id="1.25.10.10">
    <property type="entry name" value="Leucine-rich Repeat Variant"/>
    <property type="match status" value="1"/>
</dbReference>
<dbReference type="FunFam" id="1.25.10.10:FF:000237">
    <property type="entry name" value="Pumilio homolog 9"/>
    <property type="match status" value="1"/>
</dbReference>
<dbReference type="InterPro" id="IPR011989">
    <property type="entry name" value="ARM-like"/>
</dbReference>
<dbReference type="InterPro" id="IPR033712">
    <property type="entry name" value="Pumilio_RNA-bd"/>
</dbReference>
<dbReference type="Pfam" id="PF00806">
    <property type="entry name" value="PUF"/>
    <property type="match status" value="8"/>
</dbReference>
<sequence length="947" mass="103516">MALLDLQQKNGEDEIQRLSDSLGHASLGGRQSEPTTPPEYRDNGLTAAYPRSNRYSTSSITSIGSPPGLTRVSRAGSQLASPADQARHFHHHTSSNLPSRSVPSSRRHSDEEDEEEDWSRNITDFDHRSAAVLNRNSMPVTSRGRDMPDLGSVLQHLPKDLLGDEDDKQGTQTAQNTISSPTRNTFYQVGQSNDPFPVLLRSEGSNGVQLGNMSAGGSQLSDNSAALDLAQSPPTETETGPAGAAWSTFGRHQRAQQSLPMNRMRPMSQQLDDYVSTPIGSGAQTPTKAAAPNRHSMGATYNTYSEVKRPGLFSSPSNQASTPTPPKLQSSYSTNDIPTVKNISSTSGSLASPTAAAKTHAEQHFQNHNASMGRIPPGAVKRHSRELSGGESHADEQGTTFRPLQSVLQASAAPFGPTLNSPSGESDDQQQATSGASAPSSFSSFQNQGPVYNGYSMQMMAGLNGVQVGVQPPWQNPMAVYQPQYAMYQQYGQYSQPRVHDSQARVIQARRAQNGEENARFSHVELGQIKGEIYGLCKDQHGCRFLQKQLEDREPEHIQMIFAETSDHVVELMTDPFGNYLCQKLLEYTTDAQRTVLIRNAAPRMNLIAVNQHGTRALQKMIEFISSQEQIDMIIDALRDQVVSLIQDLNGNHVIQKCLNHLTSEDAQFIFNAVGANCVVVGTHRHGCCVLQRCIDHASGNQKAQLVRQITDNSYTLVQDPFGNYVVQYILDLGEPAFSQPLCLGFLNQVANLSKQKFSSNVIEKCIRTADMETKRMMIDELMNPNELERLLRDSYANYVIQTAMDYSDPETKGRLVDAIRPHLGSIKSTPHGKRISGKIAERDGRLSGESSGHNTPHDISSPAQLPASTQFGSVARRHGTEHAYRSPANSFGVVNSGYGAAPRMNNASTGAFGQTAFAGAPVQQPFAPFGRPVSQQQPQPQYSNWF</sequence>
<evidence type="ECO:0000313" key="6">
    <source>
        <dbReference type="EMBL" id="KAF2230564.1"/>
    </source>
</evidence>
<dbReference type="PROSITE" id="PS50302">
    <property type="entry name" value="PUM"/>
    <property type="match status" value="8"/>
</dbReference>
<evidence type="ECO:0000256" key="1">
    <source>
        <dbReference type="ARBA" id="ARBA00022737"/>
    </source>
</evidence>
<evidence type="ECO:0000256" key="3">
    <source>
        <dbReference type="PROSITE-ProRule" id="PRU00317"/>
    </source>
</evidence>
<accession>A0A6A6GXP1</accession>
<feature type="region of interest" description="Disordered" evidence="4">
    <location>
        <begin position="133"/>
        <end position="152"/>
    </location>
</feature>
<dbReference type="EMBL" id="ML991839">
    <property type="protein sequence ID" value="KAF2230564.1"/>
    <property type="molecule type" value="Genomic_DNA"/>
</dbReference>
<feature type="compositionally biased region" description="Basic and acidic residues" evidence="4">
    <location>
        <begin position="385"/>
        <end position="396"/>
    </location>
</feature>
<feature type="repeat" description="Pumilio" evidence="3">
    <location>
        <begin position="709"/>
        <end position="744"/>
    </location>
</feature>
<gene>
    <name evidence="6" type="ORF">EV356DRAFT_330320</name>
</gene>
<proteinExistence type="predicted"/>
<dbReference type="PANTHER" id="PTHR12537:SF13">
    <property type="entry name" value="PUMILIO HOMOLOGY DOMAIN FAMILY MEMBER 4"/>
    <property type="match status" value="1"/>
</dbReference>
<dbReference type="InterPro" id="IPR016024">
    <property type="entry name" value="ARM-type_fold"/>
</dbReference>
<evidence type="ECO:0000256" key="4">
    <source>
        <dbReference type="SAM" id="MobiDB-lite"/>
    </source>
</evidence>
<feature type="region of interest" description="Disordered" evidence="4">
    <location>
        <begin position="928"/>
        <end position="947"/>
    </location>
</feature>
<dbReference type="GO" id="GO:0005737">
    <property type="term" value="C:cytoplasm"/>
    <property type="evidence" value="ECO:0007669"/>
    <property type="project" value="TreeGrafter"/>
</dbReference>
<evidence type="ECO:0000256" key="2">
    <source>
        <dbReference type="ARBA" id="ARBA00024893"/>
    </source>
</evidence>
<dbReference type="PANTHER" id="PTHR12537">
    <property type="entry name" value="RNA BINDING PROTEIN PUMILIO-RELATED"/>
    <property type="match status" value="1"/>
</dbReference>
<feature type="repeat" description="Pumilio" evidence="3">
    <location>
        <begin position="781"/>
        <end position="818"/>
    </location>
</feature>
<dbReference type="GO" id="GO:0003729">
    <property type="term" value="F:mRNA binding"/>
    <property type="evidence" value="ECO:0007669"/>
    <property type="project" value="TreeGrafter"/>
</dbReference>
<evidence type="ECO:0000313" key="7">
    <source>
        <dbReference type="Proteomes" id="UP000800092"/>
    </source>
</evidence>
<feature type="region of interest" description="Disordered" evidence="4">
    <location>
        <begin position="1"/>
        <end position="122"/>
    </location>
</feature>
<feature type="repeat" description="Pumilio" evidence="3">
    <location>
        <begin position="637"/>
        <end position="672"/>
    </location>
</feature>
<dbReference type="AlphaFoldDB" id="A0A6A6GXP1"/>
<feature type="compositionally biased region" description="Polar residues" evidence="4">
    <location>
        <begin position="314"/>
        <end position="352"/>
    </location>
</feature>
<feature type="compositionally biased region" description="Low complexity" evidence="4">
    <location>
        <begin position="434"/>
        <end position="445"/>
    </location>
</feature>
<organism evidence="6 7">
    <name type="scientific">Viridothelium virens</name>
    <name type="common">Speckled blister lichen</name>
    <name type="synonym">Trypethelium virens</name>
    <dbReference type="NCBI Taxonomy" id="1048519"/>
    <lineage>
        <taxon>Eukaryota</taxon>
        <taxon>Fungi</taxon>
        <taxon>Dikarya</taxon>
        <taxon>Ascomycota</taxon>
        <taxon>Pezizomycotina</taxon>
        <taxon>Dothideomycetes</taxon>
        <taxon>Dothideomycetes incertae sedis</taxon>
        <taxon>Trypetheliales</taxon>
        <taxon>Trypetheliaceae</taxon>
        <taxon>Viridothelium</taxon>
    </lineage>
</organism>
<feature type="repeat" description="Pumilio" evidence="3">
    <location>
        <begin position="528"/>
        <end position="563"/>
    </location>
</feature>
<feature type="compositionally biased region" description="Low complexity" evidence="4">
    <location>
        <begin position="936"/>
        <end position="947"/>
    </location>
</feature>
<dbReference type="GO" id="GO:0010608">
    <property type="term" value="P:post-transcriptional regulation of gene expression"/>
    <property type="evidence" value="ECO:0007669"/>
    <property type="project" value="TreeGrafter"/>
</dbReference>
<feature type="region of interest" description="Disordered" evidence="4">
    <location>
        <begin position="230"/>
        <end position="258"/>
    </location>
</feature>
<feature type="compositionally biased region" description="Polar residues" evidence="4">
    <location>
        <begin position="170"/>
        <end position="186"/>
    </location>
</feature>
<dbReference type="InterPro" id="IPR033133">
    <property type="entry name" value="PUM-HD"/>
</dbReference>
<feature type="compositionally biased region" description="Low complexity" evidence="4">
    <location>
        <begin position="94"/>
        <end position="104"/>
    </location>
</feature>
<comment type="function">
    <text evidence="2">RNA-binding nucleolar protein required for pre-rRNA processing. Involved in production of 18S rRNA and assembly of small ribosomal subunit.</text>
</comment>
<dbReference type="PROSITE" id="PS50303">
    <property type="entry name" value="PUM_HD"/>
    <property type="match status" value="1"/>
</dbReference>
<feature type="repeat" description="Pumilio" evidence="3">
    <location>
        <begin position="673"/>
        <end position="708"/>
    </location>
</feature>
<name>A0A6A6GXP1_VIRVR</name>
<protein>
    <submittedName>
        <fullName evidence="6">ARM repeat-containing protein</fullName>
    </submittedName>
</protein>
<feature type="repeat" description="Pumilio" evidence="3">
    <location>
        <begin position="600"/>
        <end position="636"/>
    </location>
</feature>
<evidence type="ECO:0000259" key="5">
    <source>
        <dbReference type="PROSITE" id="PS50303"/>
    </source>
</evidence>
<dbReference type="CDD" id="cd07920">
    <property type="entry name" value="Pumilio"/>
    <property type="match status" value="1"/>
</dbReference>
<feature type="compositionally biased region" description="Polar residues" evidence="4">
    <location>
        <begin position="849"/>
        <end position="867"/>
    </location>
</feature>
<dbReference type="Proteomes" id="UP000800092">
    <property type="component" value="Unassembled WGS sequence"/>
</dbReference>
<feature type="region of interest" description="Disordered" evidence="4">
    <location>
        <begin position="845"/>
        <end position="867"/>
    </location>
</feature>
<feature type="region of interest" description="Disordered" evidence="4">
    <location>
        <begin position="413"/>
        <end position="445"/>
    </location>
</feature>